<dbReference type="Proteomes" id="UP000256919">
    <property type="component" value="Unassembled WGS sequence"/>
</dbReference>
<protein>
    <submittedName>
        <fullName evidence="1">Uncharacterized protein</fullName>
    </submittedName>
</protein>
<gene>
    <name evidence="1" type="ORF">DFQ09_11055</name>
</gene>
<dbReference type="RefSeq" id="WP_115812511.1">
    <property type="nucleotide sequence ID" value="NZ_QREI01000010.1"/>
</dbReference>
<dbReference type="AlphaFoldDB" id="A0A3D9LKE1"/>
<evidence type="ECO:0000313" key="1">
    <source>
        <dbReference type="EMBL" id="REE07861.1"/>
    </source>
</evidence>
<name>A0A3D9LKE1_9FLAO</name>
<evidence type="ECO:0000313" key="2">
    <source>
        <dbReference type="Proteomes" id="UP000256919"/>
    </source>
</evidence>
<accession>A0A3D9LKE1</accession>
<proteinExistence type="predicted"/>
<reference evidence="1 2" key="1">
    <citation type="submission" date="2018-07" db="EMBL/GenBank/DDBJ databases">
        <title>Genomic Encyclopedia of Type Strains, Phase III (KMG-III): the genomes of soil and plant-associated and newly described type strains.</title>
        <authorList>
            <person name="Whitman W."/>
        </authorList>
    </citation>
    <scope>NUCLEOTIDE SEQUENCE [LARGE SCALE GENOMIC DNA]</scope>
    <source>
        <strain evidence="1 2">CECT 7948</strain>
    </source>
</reference>
<sequence>MNEIKLIIEGQEVVIKADNREFGSNFKPPIKNHQRADKNTMYKYTKWTVKDGCDTKHTCEMHGRDIDWFFETKSNVCNGFKVFLIVRESPYTQKPNCGK</sequence>
<comment type="caution">
    <text evidence="1">The sequence shown here is derived from an EMBL/GenBank/DDBJ whole genome shotgun (WGS) entry which is preliminary data.</text>
</comment>
<keyword evidence="2" id="KW-1185">Reference proteome</keyword>
<organism evidence="1 2">
    <name type="scientific">Winogradskyella pacifica</name>
    <dbReference type="NCBI Taxonomy" id="664642"/>
    <lineage>
        <taxon>Bacteria</taxon>
        <taxon>Pseudomonadati</taxon>
        <taxon>Bacteroidota</taxon>
        <taxon>Flavobacteriia</taxon>
        <taxon>Flavobacteriales</taxon>
        <taxon>Flavobacteriaceae</taxon>
        <taxon>Winogradskyella</taxon>
    </lineage>
</organism>
<dbReference type="EMBL" id="QREI01000010">
    <property type="protein sequence ID" value="REE07861.1"/>
    <property type="molecule type" value="Genomic_DNA"/>
</dbReference>